<evidence type="ECO:0000256" key="4">
    <source>
        <dbReference type="ARBA" id="ARBA00022679"/>
    </source>
</evidence>
<dbReference type="GO" id="GO:0009969">
    <property type="term" value="P:xyloglucan biosynthetic process"/>
    <property type="evidence" value="ECO:0007669"/>
    <property type="project" value="TreeGrafter"/>
</dbReference>
<keyword evidence="3" id="KW-0328">Glycosyltransferase</keyword>
<comment type="subcellular location">
    <subcellularLocation>
        <location evidence="1">Golgi apparatus membrane</location>
        <topology evidence="1">Single-pass type II membrane protein</topology>
    </subcellularLocation>
</comment>
<dbReference type="InterPro" id="IPR029044">
    <property type="entry name" value="Nucleotide-diphossugar_trans"/>
</dbReference>
<dbReference type="AlphaFoldDB" id="A0A388LUR5"/>
<evidence type="ECO:0008006" key="8">
    <source>
        <dbReference type="Google" id="ProtNLM"/>
    </source>
</evidence>
<evidence type="ECO:0000313" key="6">
    <source>
        <dbReference type="EMBL" id="GBG86001.1"/>
    </source>
</evidence>
<evidence type="ECO:0000256" key="2">
    <source>
        <dbReference type="ARBA" id="ARBA00005664"/>
    </source>
</evidence>
<name>A0A388LUR5_CHABU</name>
<proteinExistence type="inferred from homology"/>
<protein>
    <recommendedName>
        <fullName evidence="8">GT34-family glycosyltransferase</fullName>
    </recommendedName>
</protein>
<evidence type="ECO:0000256" key="5">
    <source>
        <dbReference type="SAM" id="Phobius"/>
    </source>
</evidence>
<comment type="caution">
    <text evidence="6">The sequence shown here is derived from an EMBL/GenBank/DDBJ whole genome shotgun (WGS) entry which is preliminary data.</text>
</comment>
<dbReference type="GO" id="GO:0016758">
    <property type="term" value="F:hexosyltransferase activity"/>
    <property type="evidence" value="ECO:0007669"/>
    <property type="project" value="TreeGrafter"/>
</dbReference>
<evidence type="ECO:0000256" key="3">
    <source>
        <dbReference type="ARBA" id="ARBA00022676"/>
    </source>
</evidence>
<keyword evidence="7" id="KW-1185">Reference proteome</keyword>
<organism evidence="6 7">
    <name type="scientific">Chara braunii</name>
    <name type="common">Braun's stonewort</name>
    <dbReference type="NCBI Taxonomy" id="69332"/>
    <lineage>
        <taxon>Eukaryota</taxon>
        <taxon>Viridiplantae</taxon>
        <taxon>Streptophyta</taxon>
        <taxon>Charophyceae</taxon>
        <taxon>Charales</taxon>
        <taxon>Characeae</taxon>
        <taxon>Chara</taxon>
    </lineage>
</organism>
<dbReference type="OrthoDB" id="205108at2759"/>
<keyword evidence="4" id="KW-0808">Transferase</keyword>
<dbReference type="STRING" id="69332.A0A388LUR5"/>
<dbReference type="PANTHER" id="PTHR31311">
    <property type="entry name" value="XYLOGLUCAN 6-XYLOSYLTRANSFERASE 5-RELATED-RELATED"/>
    <property type="match status" value="1"/>
</dbReference>
<dbReference type="GO" id="GO:0000139">
    <property type="term" value="C:Golgi membrane"/>
    <property type="evidence" value="ECO:0007669"/>
    <property type="project" value="UniProtKB-SubCell"/>
</dbReference>
<dbReference type="InterPro" id="IPR008630">
    <property type="entry name" value="Glyco_trans_34"/>
</dbReference>
<dbReference type="Pfam" id="PF05637">
    <property type="entry name" value="Glyco_transf_34"/>
    <property type="match status" value="1"/>
</dbReference>
<comment type="similarity">
    <text evidence="2">Belongs to the glycosyltransferase 34 family.</text>
</comment>
<dbReference type="Proteomes" id="UP000265515">
    <property type="component" value="Unassembled WGS sequence"/>
</dbReference>
<dbReference type="GO" id="GO:0005802">
    <property type="term" value="C:trans-Golgi network"/>
    <property type="evidence" value="ECO:0007669"/>
    <property type="project" value="TreeGrafter"/>
</dbReference>
<dbReference type="SUPFAM" id="SSF53448">
    <property type="entry name" value="Nucleotide-diphospho-sugar transferases"/>
    <property type="match status" value="1"/>
</dbReference>
<dbReference type="GO" id="GO:0005768">
    <property type="term" value="C:endosome"/>
    <property type="evidence" value="ECO:0007669"/>
    <property type="project" value="TreeGrafter"/>
</dbReference>
<evidence type="ECO:0000313" key="7">
    <source>
        <dbReference type="Proteomes" id="UP000265515"/>
    </source>
</evidence>
<keyword evidence="5" id="KW-0812">Transmembrane</keyword>
<dbReference type="PANTHER" id="PTHR31311:SF35">
    <property type="entry name" value="GLYCOSYLTRANSFERASE CAZY FAMILY GT34-LIKE PROTEIN"/>
    <property type="match status" value="1"/>
</dbReference>
<dbReference type="EMBL" id="BFEA01000543">
    <property type="protein sequence ID" value="GBG86001.1"/>
    <property type="molecule type" value="Genomic_DNA"/>
</dbReference>
<dbReference type="OMA" id="CYYEVER"/>
<accession>A0A388LUR5</accession>
<gene>
    <name evidence="6" type="ORF">CBR_g40814</name>
</gene>
<evidence type="ECO:0000256" key="1">
    <source>
        <dbReference type="ARBA" id="ARBA00004323"/>
    </source>
</evidence>
<dbReference type="Gramene" id="GBG86001">
    <property type="protein sequence ID" value="GBG86001"/>
    <property type="gene ID" value="CBR_g40814"/>
</dbReference>
<sequence>MGVRLRILYAVMAVTTVFVVFELCLSIMNTWKTRGGELSDDFLCENNPEVMIVTSSQPHCADADGNLVLLRSLKNKVDYARLHGFQVLCPMENVDMNLTGNWNKIAVLRGAMRVHKAVKWFFWMDSDALITDMLFEIPWNRYNGLDLVAMGNPKQVGHYLGLNAGVLLIRNSEWSLKLLDTLVEVQQQFKTNVTFQRAVRRMVANSPPWLGDQTAFAYLLAKSKKWRARTGFEERYALNGFWKGTEWADPGKVRPKDAFPRDGRSPPFVTHFAGCSFCTGQQSAVLAECKEKFARAFFSATNQVLAVHGVQHKGLTETMESVEIE</sequence>
<reference evidence="6 7" key="1">
    <citation type="journal article" date="2018" name="Cell">
        <title>The Chara Genome: Secondary Complexity and Implications for Plant Terrestrialization.</title>
        <authorList>
            <person name="Nishiyama T."/>
            <person name="Sakayama H."/>
            <person name="Vries J.D."/>
            <person name="Buschmann H."/>
            <person name="Saint-Marcoux D."/>
            <person name="Ullrich K.K."/>
            <person name="Haas F.B."/>
            <person name="Vanderstraeten L."/>
            <person name="Becker D."/>
            <person name="Lang D."/>
            <person name="Vosolsobe S."/>
            <person name="Rombauts S."/>
            <person name="Wilhelmsson P.K.I."/>
            <person name="Janitza P."/>
            <person name="Kern R."/>
            <person name="Heyl A."/>
            <person name="Rumpler F."/>
            <person name="Villalobos L.I.A.C."/>
            <person name="Clay J.M."/>
            <person name="Skokan R."/>
            <person name="Toyoda A."/>
            <person name="Suzuki Y."/>
            <person name="Kagoshima H."/>
            <person name="Schijlen E."/>
            <person name="Tajeshwar N."/>
            <person name="Catarino B."/>
            <person name="Hetherington A.J."/>
            <person name="Saltykova A."/>
            <person name="Bonnot C."/>
            <person name="Breuninger H."/>
            <person name="Symeonidi A."/>
            <person name="Radhakrishnan G.V."/>
            <person name="Van Nieuwerburgh F."/>
            <person name="Deforce D."/>
            <person name="Chang C."/>
            <person name="Karol K.G."/>
            <person name="Hedrich R."/>
            <person name="Ulvskov P."/>
            <person name="Glockner G."/>
            <person name="Delwiche C.F."/>
            <person name="Petrasek J."/>
            <person name="Van de Peer Y."/>
            <person name="Friml J."/>
            <person name="Beilby M."/>
            <person name="Dolan L."/>
            <person name="Kohara Y."/>
            <person name="Sugano S."/>
            <person name="Fujiyama A."/>
            <person name="Delaux P.-M."/>
            <person name="Quint M."/>
            <person name="TheiBen G."/>
            <person name="Hagemann M."/>
            <person name="Harholt J."/>
            <person name="Dunand C."/>
            <person name="Zachgo S."/>
            <person name="Langdale J."/>
            <person name="Maumus F."/>
            <person name="Straeten D.V.D."/>
            <person name="Gould S.B."/>
            <person name="Rensing S.A."/>
        </authorList>
    </citation>
    <scope>NUCLEOTIDE SEQUENCE [LARGE SCALE GENOMIC DNA]</scope>
    <source>
        <strain evidence="6 7">S276</strain>
    </source>
</reference>
<keyword evidence="5" id="KW-0472">Membrane</keyword>
<dbReference type="Gene3D" id="3.90.550.10">
    <property type="entry name" value="Spore Coat Polysaccharide Biosynthesis Protein SpsA, Chain A"/>
    <property type="match status" value="1"/>
</dbReference>
<keyword evidence="5" id="KW-1133">Transmembrane helix</keyword>
<feature type="transmembrane region" description="Helical" evidence="5">
    <location>
        <begin position="7"/>
        <end position="28"/>
    </location>
</feature>